<evidence type="ECO:0000256" key="5">
    <source>
        <dbReference type="ARBA" id="ARBA00022605"/>
    </source>
</evidence>
<name>A0A2S8RYR1_9RHOB</name>
<proteinExistence type="inferred from homology"/>
<evidence type="ECO:0000256" key="4">
    <source>
        <dbReference type="ARBA" id="ARBA00022571"/>
    </source>
</evidence>
<evidence type="ECO:0000256" key="6">
    <source>
        <dbReference type="ARBA" id="ARBA00022723"/>
    </source>
</evidence>
<dbReference type="PROSITE" id="PS00759">
    <property type="entry name" value="ARGE_DAPE_CPG2_2"/>
    <property type="match status" value="1"/>
</dbReference>
<organism evidence="11 12">
    <name type="scientific">Albidovulum denitrificans</name>
    <dbReference type="NCBI Taxonomy" id="404881"/>
    <lineage>
        <taxon>Bacteria</taxon>
        <taxon>Pseudomonadati</taxon>
        <taxon>Pseudomonadota</taxon>
        <taxon>Alphaproteobacteria</taxon>
        <taxon>Rhodobacterales</taxon>
        <taxon>Paracoccaceae</taxon>
        <taxon>Albidovulum</taxon>
    </lineage>
</organism>
<keyword evidence="3" id="KW-0963">Cytoplasm</keyword>
<keyword evidence="7" id="KW-0378">Hydrolase</keyword>
<dbReference type="GO" id="GO:0008777">
    <property type="term" value="F:acetylornithine deacetylase activity"/>
    <property type="evidence" value="ECO:0007669"/>
    <property type="project" value="TreeGrafter"/>
</dbReference>
<comment type="caution">
    <text evidence="11">The sequence shown here is derived from an EMBL/GenBank/DDBJ whole genome shotgun (WGS) entry which is preliminary data.</text>
</comment>
<reference evidence="11 12" key="1">
    <citation type="submission" date="2018-02" db="EMBL/GenBank/DDBJ databases">
        <title>Genomic Encyclopedia of Archaeal and Bacterial Type Strains, Phase II (KMG-II): from individual species to whole genera.</title>
        <authorList>
            <person name="Goeker M."/>
        </authorList>
    </citation>
    <scope>NUCLEOTIDE SEQUENCE [LARGE SCALE GENOMIC DNA]</scope>
    <source>
        <strain evidence="11 12">DSM 18921</strain>
    </source>
</reference>
<keyword evidence="8" id="KW-0862">Zinc</keyword>
<keyword evidence="6" id="KW-0479">Metal-binding</keyword>
<dbReference type="CDD" id="cd03894">
    <property type="entry name" value="M20_ArgE"/>
    <property type="match status" value="1"/>
</dbReference>
<evidence type="ECO:0000313" key="11">
    <source>
        <dbReference type="EMBL" id="PQV53661.1"/>
    </source>
</evidence>
<accession>A0A2S8RYR1</accession>
<dbReference type="SUPFAM" id="SSF53187">
    <property type="entry name" value="Zn-dependent exopeptidases"/>
    <property type="match status" value="1"/>
</dbReference>
<dbReference type="InterPro" id="IPR050072">
    <property type="entry name" value="Peptidase_M20A"/>
</dbReference>
<dbReference type="Proteomes" id="UP000238338">
    <property type="component" value="Unassembled WGS sequence"/>
</dbReference>
<keyword evidence="4" id="KW-0055">Arginine biosynthesis</keyword>
<dbReference type="Gene3D" id="3.30.70.360">
    <property type="match status" value="1"/>
</dbReference>
<dbReference type="InterPro" id="IPR010169">
    <property type="entry name" value="AcOrn-deacetyl"/>
</dbReference>
<dbReference type="InterPro" id="IPR001261">
    <property type="entry name" value="ArgE/DapE_CS"/>
</dbReference>
<comment type="similarity">
    <text evidence="2">Belongs to the peptidase M20A family. ArgE subfamily.</text>
</comment>
<dbReference type="NCBIfam" id="NF005710">
    <property type="entry name" value="PRK07522.1"/>
    <property type="match status" value="1"/>
</dbReference>
<gene>
    <name evidence="11" type="ORF">LX70_03845</name>
</gene>
<evidence type="ECO:0000256" key="3">
    <source>
        <dbReference type="ARBA" id="ARBA00022490"/>
    </source>
</evidence>
<evidence type="ECO:0000256" key="7">
    <source>
        <dbReference type="ARBA" id="ARBA00022801"/>
    </source>
</evidence>
<sequence>MTGALSTPDLLERLIGFPTISSASNLPLIGFVAEYLDGLGAAVTRIDSPDGTKAALLARIGPAGDGGALLSAHSDVVPVAGQAWQGDPFRLRRAVGRLYGRGTADMKGFLASALAVAGMAAQRDLTRPLLLALSYDEEVGCLGIRGIIDHVIPALGRPEFCIVGEPTGMRVAVGHKGKAVYRATCHGVAGHSALAPRFVNALHLAADFVGVLRAEQAYLADEGAQDPAYDVPCSTVHAGLMSGGAALNIVPDRATVDFEIRHLAEEPVEGIIDRIGRAAEGVALAMRHPGAGIGIDETNRYPGLSTPPGAEVVATVSALAGTSGITKVAFGTEAGFFAEKGIPTVVCGPGSMDQGHRADEFIAEDQLAACDRMLAALVDRLE</sequence>
<dbReference type="Gene3D" id="3.40.630.10">
    <property type="entry name" value="Zn peptidases"/>
    <property type="match status" value="1"/>
</dbReference>
<comment type="cofactor">
    <cofactor evidence="1">
        <name>Zn(2+)</name>
        <dbReference type="ChEBI" id="CHEBI:29105"/>
    </cofactor>
</comment>
<dbReference type="OrthoDB" id="9809784at2"/>
<dbReference type="InterPro" id="IPR002933">
    <property type="entry name" value="Peptidase_M20"/>
</dbReference>
<evidence type="ECO:0000256" key="8">
    <source>
        <dbReference type="ARBA" id="ARBA00022833"/>
    </source>
</evidence>
<dbReference type="AlphaFoldDB" id="A0A2S8RYR1"/>
<evidence type="ECO:0000313" key="12">
    <source>
        <dbReference type="Proteomes" id="UP000238338"/>
    </source>
</evidence>
<dbReference type="EMBL" id="PVEP01000013">
    <property type="protein sequence ID" value="PQV53661.1"/>
    <property type="molecule type" value="Genomic_DNA"/>
</dbReference>
<evidence type="ECO:0000259" key="10">
    <source>
        <dbReference type="Pfam" id="PF07687"/>
    </source>
</evidence>
<evidence type="ECO:0000256" key="9">
    <source>
        <dbReference type="ARBA" id="ARBA00023285"/>
    </source>
</evidence>
<keyword evidence="12" id="KW-1185">Reference proteome</keyword>
<dbReference type="NCBIfam" id="TIGR01892">
    <property type="entry name" value="AcOrn-deacetyl"/>
    <property type="match status" value="1"/>
</dbReference>
<dbReference type="SUPFAM" id="SSF55031">
    <property type="entry name" value="Bacterial exopeptidase dimerisation domain"/>
    <property type="match status" value="1"/>
</dbReference>
<dbReference type="InterPro" id="IPR011650">
    <property type="entry name" value="Peptidase_M20_dimer"/>
</dbReference>
<dbReference type="Pfam" id="PF07687">
    <property type="entry name" value="M20_dimer"/>
    <property type="match status" value="1"/>
</dbReference>
<keyword evidence="9" id="KW-0170">Cobalt</keyword>
<dbReference type="GO" id="GO:0046872">
    <property type="term" value="F:metal ion binding"/>
    <property type="evidence" value="ECO:0007669"/>
    <property type="project" value="UniProtKB-KW"/>
</dbReference>
<keyword evidence="5" id="KW-0028">Amino-acid biosynthesis</keyword>
<dbReference type="Pfam" id="PF01546">
    <property type="entry name" value="Peptidase_M20"/>
    <property type="match status" value="1"/>
</dbReference>
<dbReference type="RefSeq" id="WP_105516390.1">
    <property type="nucleotide sequence ID" value="NZ_PVEP01000013.1"/>
</dbReference>
<evidence type="ECO:0000256" key="2">
    <source>
        <dbReference type="ARBA" id="ARBA00005691"/>
    </source>
</evidence>
<dbReference type="PANTHER" id="PTHR43808:SF31">
    <property type="entry name" value="N-ACETYL-L-CITRULLINE DEACETYLASE"/>
    <property type="match status" value="1"/>
</dbReference>
<evidence type="ECO:0000256" key="1">
    <source>
        <dbReference type="ARBA" id="ARBA00001947"/>
    </source>
</evidence>
<dbReference type="InterPro" id="IPR036264">
    <property type="entry name" value="Bact_exopeptidase_dim_dom"/>
</dbReference>
<protein>
    <submittedName>
        <fullName evidence="11">Acetylornithine deacetylase</fullName>
    </submittedName>
</protein>
<dbReference type="PANTHER" id="PTHR43808">
    <property type="entry name" value="ACETYLORNITHINE DEACETYLASE"/>
    <property type="match status" value="1"/>
</dbReference>
<dbReference type="GO" id="GO:0006526">
    <property type="term" value="P:L-arginine biosynthetic process"/>
    <property type="evidence" value="ECO:0007669"/>
    <property type="project" value="UniProtKB-KW"/>
</dbReference>
<feature type="domain" description="Peptidase M20 dimerisation" evidence="10">
    <location>
        <begin position="173"/>
        <end position="279"/>
    </location>
</feature>